<dbReference type="OrthoDB" id="9767435at2"/>
<dbReference type="GO" id="GO:0016301">
    <property type="term" value="F:kinase activity"/>
    <property type="evidence" value="ECO:0007669"/>
    <property type="project" value="UniProtKB-KW"/>
</dbReference>
<feature type="transmembrane region" description="Helical" evidence="1">
    <location>
        <begin position="118"/>
        <end position="136"/>
    </location>
</feature>
<dbReference type="InterPro" id="IPR005467">
    <property type="entry name" value="His_kinase_dom"/>
</dbReference>
<reference evidence="3 4" key="1">
    <citation type="submission" date="2018-08" db="EMBL/GenBank/DDBJ databases">
        <title>The draft genome squence of Brumimicrobium sp. N62.</title>
        <authorList>
            <person name="Du Z.-J."/>
            <person name="Luo H.-R."/>
        </authorList>
    </citation>
    <scope>NUCLEOTIDE SEQUENCE [LARGE SCALE GENOMIC DNA]</scope>
    <source>
        <strain evidence="3 4">N62</strain>
    </source>
</reference>
<keyword evidence="1" id="KW-0812">Transmembrane</keyword>
<sequence length="409" mass="47316">MNQVIDKKARTHLLYLCTIAAPLWLAIIPFDYYYRNDHFFDFLIFRIIGTVLSLIMIYLLKKGYSVMKLQLIFFAYYVFTKTYMLMYIDPDAVSVYFQGYTMTLMFIFFILVLRPIEMFLNVLIGISSIIFFIVYSDFETSFIFANGGYVFLTVMLSMLAIGILRFKGVLRDAILVEKIKEAEVVEKLNTSLAASLKEKETLLQEIHHRVKNNMQIISSILRLQNNYVEDQETKVILSESINRIRSMSGIHERLYKFKNFESINFSDYLLELTNEVIYTYKQDTKLNIEIEDDLADIRFNIKQAIPCGLFVNEIISNAVKYAFKGREKGNLFLSLKHIDGNIELAIGDDGVGFPKDFSIEDSETLGIQLIDSLVDQLDGSLEIKNENGVKFKIVFPLDETKDEFASQLN</sequence>
<dbReference type="PANTHER" id="PTHR43065">
    <property type="entry name" value="SENSOR HISTIDINE KINASE"/>
    <property type="match status" value="1"/>
</dbReference>
<feature type="transmembrane region" description="Helical" evidence="1">
    <location>
        <begin position="71"/>
        <end position="88"/>
    </location>
</feature>
<dbReference type="Proteomes" id="UP000257127">
    <property type="component" value="Unassembled WGS sequence"/>
</dbReference>
<feature type="transmembrane region" description="Helical" evidence="1">
    <location>
        <begin position="94"/>
        <end position="113"/>
    </location>
</feature>
<dbReference type="Pfam" id="PF02518">
    <property type="entry name" value="HATPase_c"/>
    <property type="match status" value="1"/>
</dbReference>
<protein>
    <submittedName>
        <fullName evidence="3">Sensor histidine kinase</fullName>
    </submittedName>
</protein>
<evidence type="ECO:0000313" key="4">
    <source>
        <dbReference type="Proteomes" id="UP000257127"/>
    </source>
</evidence>
<name>A0A3E1F0N8_9FLAO</name>
<dbReference type="InterPro" id="IPR036890">
    <property type="entry name" value="HATPase_C_sf"/>
</dbReference>
<feature type="transmembrane region" description="Helical" evidence="1">
    <location>
        <begin position="39"/>
        <end position="59"/>
    </location>
</feature>
<dbReference type="InterPro" id="IPR003594">
    <property type="entry name" value="HATPase_dom"/>
</dbReference>
<dbReference type="RefSeq" id="WP_116879210.1">
    <property type="nucleotide sequence ID" value="NZ_QURB01000001.1"/>
</dbReference>
<dbReference type="SUPFAM" id="SSF55874">
    <property type="entry name" value="ATPase domain of HSP90 chaperone/DNA topoisomerase II/histidine kinase"/>
    <property type="match status" value="1"/>
</dbReference>
<feature type="domain" description="Histidine kinase" evidence="2">
    <location>
        <begin position="205"/>
        <end position="399"/>
    </location>
</feature>
<keyword evidence="3" id="KW-0808">Transferase</keyword>
<keyword evidence="1" id="KW-0472">Membrane</keyword>
<dbReference type="InterPro" id="IPR011495">
    <property type="entry name" value="Sig_transdc_His_kin_sub2_dim/P"/>
</dbReference>
<keyword evidence="3" id="KW-0418">Kinase</keyword>
<gene>
    <name evidence="3" type="ORF">DXU93_00070</name>
</gene>
<evidence type="ECO:0000259" key="2">
    <source>
        <dbReference type="PROSITE" id="PS50109"/>
    </source>
</evidence>
<keyword evidence="1" id="KW-1133">Transmembrane helix</keyword>
<evidence type="ECO:0000313" key="3">
    <source>
        <dbReference type="EMBL" id="RFC55370.1"/>
    </source>
</evidence>
<dbReference type="Pfam" id="PF07568">
    <property type="entry name" value="HisKA_2"/>
    <property type="match status" value="1"/>
</dbReference>
<dbReference type="PROSITE" id="PS50109">
    <property type="entry name" value="HIS_KIN"/>
    <property type="match status" value="1"/>
</dbReference>
<feature type="transmembrane region" description="Helical" evidence="1">
    <location>
        <begin position="12"/>
        <end position="33"/>
    </location>
</feature>
<evidence type="ECO:0000256" key="1">
    <source>
        <dbReference type="SAM" id="Phobius"/>
    </source>
</evidence>
<dbReference type="EMBL" id="QURB01000001">
    <property type="protein sequence ID" value="RFC55370.1"/>
    <property type="molecule type" value="Genomic_DNA"/>
</dbReference>
<comment type="caution">
    <text evidence="3">The sequence shown here is derived from an EMBL/GenBank/DDBJ whole genome shotgun (WGS) entry which is preliminary data.</text>
</comment>
<accession>A0A3E1F0N8</accession>
<dbReference type="AlphaFoldDB" id="A0A3E1F0N8"/>
<organism evidence="3 4">
    <name type="scientific">Brumimicrobium aurantiacum</name>
    <dbReference type="NCBI Taxonomy" id="1737063"/>
    <lineage>
        <taxon>Bacteria</taxon>
        <taxon>Pseudomonadati</taxon>
        <taxon>Bacteroidota</taxon>
        <taxon>Flavobacteriia</taxon>
        <taxon>Flavobacteriales</taxon>
        <taxon>Crocinitomicaceae</taxon>
        <taxon>Brumimicrobium</taxon>
    </lineage>
</organism>
<feature type="transmembrane region" description="Helical" evidence="1">
    <location>
        <begin position="142"/>
        <end position="164"/>
    </location>
</feature>
<dbReference type="SMART" id="SM00387">
    <property type="entry name" value="HATPase_c"/>
    <property type="match status" value="1"/>
</dbReference>
<dbReference type="Gene3D" id="3.30.565.10">
    <property type="entry name" value="Histidine kinase-like ATPase, C-terminal domain"/>
    <property type="match status" value="1"/>
</dbReference>
<proteinExistence type="predicted"/>
<keyword evidence="4" id="KW-1185">Reference proteome</keyword>
<dbReference type="PANTHER" id="PTHR43065:SF23">
    <property type="entry name" value="SENSOR HISTIDINE KINASE PDTAS"/>
    <property type="match status" value="1"/>
</dbReference>
<dbReference type="Gene3D" id="3.30.450.20">
    <property type="entry name" value="PAS domain"/>
    <property type="match status" value="1"/>
</dbReference>